<dbReference type="Proteomes" id="UP000238362">
    <property type="component" value="Unassembled WGS sequence"/>
</dbReference>
<gene>
    <name evidence="5" type="ORF">B0I33_108330</name>
</gene>
<name>A0A2T0LRQ2_9PSEU</name>
<dbReference type="InterPro" id="IPR006311">
    <property type="entry name" value="TAT_signal"/>
</dbReference>
<dbReference type="InterPro" id="IPR006059">
    <property type="entry name" value="SBP"/>
</dbReference>
<dbReference type="PROSITE" id="PS51318">
    <property type="entry name" value="TAT"/>
    <property type="match status" value="1"/>
</dbReference>
<protein>
    <submittedName>
        <fullName evidence="5">Carbohydrate ABC transporter substrate-binding protein (CUT1 family)</fullName>
    </submittedName>
</protein>
<dbReference type="SUPFAM" id="SSF53850">
    <property type="entry name" value="Periplasmic binding protein-like II"/>
    <property type="match status" value="1"/>
</dbReference>
<dbReference type="EMBL" id="PVNH01000008">
    <property type="protein sequence ID" value="PRX46179.1"/>
    <property type="molecule type" value="Genomic_DNA"/>
</dbReference>
<evidence type="ECO:0000256" key="1">
    <source>
        <dbReference type="ARBA" id="ARBA00008520"/>
    </source>
</evidence>
<feature type="chain" id="PRO_5039104944" evidence="4">
    <location>
        <begin position="38"/>
        <end position="447"/>
    </location>
</feature>
<keyword evidence="3 4" id="KW-0732">Signal</keyword>
<sequence>MTGPPPPRSALTRRGLLRASLLGAGAAALTGCSSVSAGLLSTPPDPRSVAYWNLFGGGDGVRMRQMENGYRKANPNIALRSVTLTWGNPYYTKLALSTVGDRPPDVAASHLTRMKTLVQGNLLQELHPEDLERHGITAEKFTSRAWEASLVDGKIYAIPIDTHPFVLYYNTDICARAGLLDADGDLKPIEGPDAFQDALSKAKQVTGQYGATHGITSPSSPPWQLFQTLYAQLGGEVLADDGARIVLDDAKAKQVLDYLRMLTVEKRLMPGSVDYQGAIALFASGAAGFHLNGGWEITTFQEAKMPFSMALVPNIFGGPYKVQADSHTLVLPVRPEKDRAALDRALGFVRSMLDQSLTWAKGGHVPTWLPVANGEAYQTLTPQSQYAAAAASAVYDPPAWYSGSGSNFVNIMGSAVGAVEAGDLSPADAIAQIRSKLAVLAATASPV</sequence>
<dbReference type="GO" id="GO:0042956">
    <property type="term" value="P:maltodextrin transmembrane transport"/>
    <property type="evidence" value="ECO:0007669"/>
    <property type="project" value="TreeGrafter"/>
</dbReference>
<keyword evidence="6" id="KW-1185">Reference proteome</keyword>
<evidence type="ECO:0000256" key="3">
    <source>
        <dbReference type="ARBA" id="ARBA00022729"/>
    </source>
</evidence>
<feature type="signal peptide" evidence="4">
    <location>
        <begin position="1"/>
        <end position="37"/>
    </location>
</feature>
<dbReference type="Pfam" id="PF01547">
    <property type="entry name" value="SBP_bac_1"/>
    <property type="match status" value="1"/>
</dbReference>
<dbReference type="PANTHER" id="PTHR30061:SF50">
    <property type="entry name" value="MALTOSE_MALTODEXTRIN-BINDING PERIPLASMIC PROTEIN"/>
    <property type="match status" value="1"/>
</dbReference>
<comment type="caution">
    <text evidence="5">The sequence shown here is derived from an EMBL/GenBank/DDBJ whole genome shotgun (WGS) entry which is preliminary data.</text>
</comment>
<dbReference type="RefSeq" id="WP_106180480.1">
    <property type="nucleotide sequence ID" value="NZ_PVNH01000008.1"/>
</dbReference>
<dbReference type="GO" id="GO:0015768">
    <property type="term" value="P:maltose transport"/>
    <property type="evidence" value="ECO:0007669"/>
    <property type="project" value="TreeGrafter"/>
</dbReference>
<dbReference type="GO" id="GO:0055052">
    <property type="term" value="C:ATP-binding cassette (ABC) transporter complex, substrate-binding subunit-containing"/>
    <property type="evidence" value="ECO:0007669"/>
    <property type="project" value="TreeGrafter"/>
</dbReference>
<proteinExistence type="inferred from homology"/>
<reference evidence="5 6" key="1">
    <citation type="submission" date="2018-03" db="EMBL/GenBank/DDBJ databases">
        <title>Genomic Encyclopedia of Type Strains, Phase III (KMG-III): the genomes of soil and plant-associated and newly described type strains.</title>
        <authorList>
            <person name="Whitman W."/>
        </authorList>
    </citation>
    <scope>NUCLEOTIDE SEQUENCE [LARGE SCALE GENOMIC DNA]</scope>
    <source>
        <strain evidence="5 6">CGMCC 4.7125</strain>
    </source>
</reference>
<evidence type="ECO:0000256" key="4">
    <source>
        <dbReference type="SAM" id="SignalP"/>
    </source>
</evidence>
<organism evidence="5 6">
    <name type="scientific">Prauserella shujinwangii</name>
    <dbReference type="NCBI Taxonomy" id="1453103"/>
    <lineage>
        <taxon>Bacteria</taxon>
        <taxon>Bacillati</taxon>
        <taxon>Actinomycetota</taxon>
        <taxon>Actinomycetes</taxon>
        <taxon>Pseudonocardiales</taxon>
        <taxon>Pseudonocardiaceae</taxon>
        <taxon>Prauserella</taxon>
    </lineage>
</organism>
<evidence type="ECO:0000313" key="6">
    <source>
        <dbReference type="Proteomes" id="UP000238362"/>
    </source>
</evidence>
<comment type="similarity">
    <text evidence="1">Belongs to the bacterial solute-binding protein 1 family.</text>
</comment>
<evidence type="ECO:0000313" key="5">
    <source>
        <dbReference type="EMBL" id="PRX46179.1"/>
    </source>
</evidence>
<keyword evidence="2" id="KW-0813">Transport</keyword>
<dbReference type="Gene3D" id="3.40.190.10">
    <property type="entry name" value="Periplasmic binding protein-like II"/>
    <property type="match status" value="1"/>
</dbReference>
<dbReference type="PANTHER" id="PTHR30061">
    <property type="entry name" value="MALTOSE-BINDING PERIPLASMIC PROTEIN"/>
    <property type="match status" value="1"/>
</dbReference>
<evidence type="ECO:0000256" key="2">
    <source>
        <dbReference type="ARBA" id="ARBA00022448"/>
    </source>
</evidence>
<dbReference type="OrthoDB" id="4393730at2"/>
<accession>A0A2T0LRQ2</accession>
<dbReference type="GO" id="GO:1901982">
    <property type="term" value="F:maltose binding"/>
    <property type="evidence" value="ECO:0007669"/>
    <property type="project" value="TreeGrafter"/>
</dbReference>
<dbReference type="AlphaFoldDB" id="A0A2T0LRQ2"/>